<evidence type="ECO:0000313" key="2">
    <source>
        <dbReference type="EMBL" id="MBC6469097.1"/>
    </source>
</evidence>
<proteinExistence type="predicted"/>
<keyword evidence="3" id="KW-1185">Reference proteome</keyword>
<comment type="caution">
    <text evidence="2">The sequence shown here is derived from an EMBL/GenBank/DDBJ whole genome shotgun (WGS) entry which is preliminary data.</text>
</comment>
<sequence>MSEQWSAPAHRRVTPPSEAPANLKALGLTVEIIHRAIEKGDIARRRVDRPVYPVSYPGVTMWATTLAALRQELLKIRQGWKIGKTGNYETVYSEERKIAFAVVAGDSLTGVDGKRDPKLKRKKGPKTRDRIERNAKYIQTALSLPELEEEEGVTDDEACETWFIMVRASKDKIYIEVSRPIEAGDGNVDDWSPRHLVEPLQISGAIAPIDPYGDDDDDDGEELVGRQP</sequence>
<dbReference type="Proteomes" id="UP000805614">
    <property type="component" value="Unassembled WGS sequence"/>
</dbReference>
<name>A0ABR7LW93_9ACTN</name>
<accession>A0ABR7LW93</accession>
<feature type="region of interest" description="Disordered" evidence="1">
    <location>
        <begin position="205"/>
        <end position="228"/>
    </location>
</feature>
<protein>
    <submittedName>
        <fullName evidence="2">Uncharacterized protein</fullName>
    </submittedName>
</protein>
<dbReference type="EMBL" id="JABVEC010000023">
    <property type="protein sequence ID" value="MBC6469097.1"/>
    <property type="molecule type" value="Genomic_DNA"/>
</dbReference>
<feature type="compositionally biased region" description="Acidic residues" evidence="1">
    <location>
        <begin position="212"/>
        <end position="222"/>
    </location>
</feature>
<dbReference type="RefSeq" id="WP_187246134.1">
    <property type="nucleotide sequence ID" value="NZ_BAAAOK010000037.1"/>
</dbReference>
<evidence type="ECO:0000313" key="3">
    <source>
        <dbReference type="Proteomes" id="UP000805614"/>
    </source>
</evidence>
<gene>
    <name evidence="2" type="ORF">HKK74_26900</name>
</gene>
<organism evidence="2 3">
    <name type="scientific">Actinomadura alba</name>
    <dbReference type="NCBI Taxonomy" id="406431"/>
    <lineage>
        <taxon>Bacteria</taxon>
        <taxon>Bacillati</taxon>
        <taxon>Actinomycetota</taxon>
        <taxon>Actinomycetes</taxon>
        <taxon>Streptosporangiales</taxon>
        <taxon>Thermomonosporaceae</taxon>
        <taxon>Actinomadura</taxon>
    </lineage>
</organism>
<evidence type="ECO:0000256" key="1">
    <source>
        <dbReference type="SAM" id="MobiDB-lite"/>
    </source>
</evidence>
<reference evidence="2 3" key="1">
    <citation type="submission" date="2020-06" db="EMBL/GenBank/DDBJ databases">
        <title>Actinomadura xiongansis sp. nov., isolated from soil of Baiyangdian.</title>
        <authorList>
            <person name="Zhang X."/>
        </authorList>
    </citation>
    <scope>NUCLEOTIDE SEQUENCE [LARGE SCALE GENOMIC DNA]</scope>
    <source>
        <strain evidence="2 3">HBUM206468</strain>
    </source>
</reference>